<dbReference type="Pfam" id="PF01569">
    <property type="entry name" value="PAP2"/>
    <property type="match status" value="1"/>
</dbReference>
<evidence type="ECO:0000313" key="4">
    <source>
        <dbReference type="Proteomes" id="UP001596457"/>
    </source>
</evidence>
<keyword evidence="1" id="KW-0472">Membrane</keyword>
<dbReference type="Gene3D" id="1.20.144.10">
    <property type="entry name" value="Phosphatidic acid phosphatase type 2/haloperoxidase"/>
    <property type="match status" value="1"/>
</dbReference>
<keyword evidence="1" id="KW-0812">Transmembrane</keyword>
<feature type="transmembrane region" description="Helical" evidence="1">
    <location>
        <begin position="59"/>
        <end position="78"/>
    </location>
</feature>
<dbReference type="InterPro" id="IPR000326">
    <property type="entry name" value="PAP2/HPO"/>
</dbReference>
<proteinExistence type="predicted"/>
<organism evidence="3 4">
    <name type="scientific">Hydrogenophaga defluvii</name>
    <dbReference type="NCBI Taxonomy" id="249410"/>
    <lineage>
        <taxon>Bacteria</taxon>
        <taxon>Pseudomonadati</taxon>
        <taxon>Pseudomonadota</taxon>
        <taxon>Betaproteobacteria</taxon>
        <taxon>Burkholderiales</taxon>
        <taxon>Comamonadaceae</taxon>
        <taxon>Hydrogenophaga</taxon>
    </lineage>
</organism>
<feature type="transmembrane region" description="Helical" evidence="1">
    <location>
        <begin position="140"/>
        <end position="161"/>
    </location>
</feature>
<evidence type="ECO:0000259" key="2">
    <source>
        <dbReference type="Pfam" id="PF01569"/>
    </source>
</evidence>
<dbReference type="EMBL" id="JBHTBZ010000046">
    <property type="protein sequence ID" value="MFC7461855.1"/>
    <property type="molecule type" value="Genomic_DNA"/>
</dbReference>
<feature type="transmembrane region" description="Helical" evidence="1">
    <location>
        <begin position="203"/>
        <end position="221"/>
    </location>
</feature>
<dbReference type="Proteomes" id="UP001596457">
    <property type="component" value="Unassembled WGS sequence"/>
</dbReference>
<feature type="domain" description="Phosphatidic acid phosphatase type 2/haloperoxidase" evidence="2">
    <location>
        <begin position="91"/>
        <end position="223"/>
    </location>
</feature>
<reference evidence="4" key="1">
    <citation type="journal article" date="2019" name="Int. J. Syst. Evol. Microbiol.">
        <title>The Global Catalogue of Microorganisms (GCM) 10K type strain sequencing project: providing services to taxonomists for standard genome sequencing and annotation.</title>
        <authorList>
            <consortium name="The Broad Institute Genomics Platform"/>
            <consortium name="The Broad Institute Genome Sequencing Center for Infectious Disease"/>
            <person name="Wu L."/>
            <person name="Ma J."/>
        </authorList>
    </citation>
    <scope>NUCLEOTIDE SEQUENCE [LARGE SCALE GENOMIC DNA]</scope>
    <source>
        <strain evidence="4">CCUG 53903</strain>
    </source>
</reference>
<dbReference type="SUPFAM" id="SSF48317">
    <property type="entry name" value="Acid phosphatase/Vanadium-dependent haloperoxidase"/>
    <property type="match status" value="1"/>
</dbReference>
<sequence>MRWNSFLSVPAVRAGGLLLVAALLWDLGGQDMAVMHWWGDASGFALRHHPWLERYAHDGVRRLLVAVLLIGLVVLALGRGPVRGWSGRERLSVGLGVLAALLVVNVIKRASLTSCPWDLAEFGGPAQYVSHWVLGLADGGGAHCFPGGHASSALAFVGVALPWLSGRRGPGRTGALLLVALLLAGAALGAVQTARGAHYPSHTLWTMVICYAANAAVWWAVHRVAAVREQAYQPSPMCSGR</sequence>
<keyword evidence="1" id="KW-1133">Transmembrane helix</keyword>
<comment type="caution">
    <text evidence="3">The sequence shown here is derived from an EMBL/GenBank/DDBJ whole genome shotgun (WGS) entry which is preliminary data.</text>
</comment>
<gene>
    <name evidence="3" type="ORF">ACFQU0_15580</name>
</gene>
<feature type="transmembrane region" description="Helical" evidence="1">
    <location>
        <begin position="90"/>
        <end position="107"/>
    </location>
</feature>
<dbReference type="InterPro" id="IPR036938">
    <property type="entry name" value="PAP2/HPO_sf"/>
</dbReference>
<accession>A0ABW2SFC0</accession>
<keyword evidence="4" id="KW-1185">Reference proteome</keyword>
<protein>
    <submittedName>
        <fullName evidence="3">Phosphatase PAP2 family protein</fullName>
    </submittedName>
</protein>
<evidence type="ECO:0000313" key="3">
    <source>
        <dbReference type="EMBL" id="MFC7461855.1"/>
    </source>
</evidence>
<evidence type="ECO:0000256" key="1">
    <source>
        <dbReference type="SAM" id="Phobius"/>
    </source>
</evidence>
<name>A0ABW2SFC0_9BURK</name>
<feature type="transmembrane region" description="Helical" evidence="1">
    <location>
        <begin position="173"/>
        <end position="191"/>
    </location>
</feature>